<keyword evidence="1" id="KW-0812">Transmembrane</keyword>
<keyword evidence="1" id="KW-0472">Membrane</keyword>
<evidence type="ECO:0000313" key="2">
    <source>
        <dbReference type="EMBL" id="QEA14632.1"/>
    </source>
</evidence>
<gene>
    <name evidence="2" type="ORF">FOZ74_15875</name>
</gene>
<keyword evidence="1" id="KW-1133">Transmembrane helix</keyword>
<evidence type="ECO:0000313" key="3">
    <source>
        <dbReference type="Proteomes" id="UP000321199"/>
    </source>
</evidence>
<feature type="transmembrane region" description="Helical" evidence="1">
    <location>
        <begin position="43"/>
        <end position="67"/>
    </location>
</feature>
<proteinExistence type="predicted"/>
<name>A0A5B8S0L1_9BURK</name>
<organism evidence="2 3">
    <name type="scientific">Comamonas flocculans</name>
    <dbReference type="NCBI Taxonomy" id="2597701"/>
    <lineage>
        <taxon>Bacteria</taxon>
        <taxon>Pseudomonadati</taxon>
        <taxon>Pseudomonadota</taxon>
        <taxon>Betaproteobacteria</taxon>
        <taxon>Burkholderiales</taxon>
        <taxon>Comamonadaceae</taxon>
        <taxon>Comamonas</taxon>
    </lineage>
</organism>
<accession>A0A5B8S0L1</accession>
<evidence type="ECO:0000256" key="1">
    <source>
        <dbReference type="SAM" id="Phobius"/>
    </source>
</evidence>
<feature type="transmembrane region" description="Helical" evidence="1">
    <location>
        <begin position="103"/>
        <end position="127"/>
    </location>
</feature>
<feature type="transmembrane region" description="Helical" evidence="1">
    <location>
        <begin position="74"/>
        <end position="97"/>
    </location>
</feature>
<dbReference type="AlphaFoldDB" id="A0A5B8S0L1"/>
<protein>
    <submittedName>
        <fullName evidence="2">Uncharacterized protein</fullName>
    </submittedName>
</protein>
<keyword evidence="3" id="KW-1185">Reference proteome</keyword>
<reference evidence="2 3" key="1">
    <citation type="submission" date="2019-07" db="EMBL/GenBank/DDBJ databases">
        <title>Complete genome sequence of Comamonas sp. NLF 7-7 isolated from livestock.</title>
        <authorList>
            <person name="Kim D.H."/>
            <person name="Kim J.G."/>
        </authorList>
    </citation>
    <scope>NUCLEOTIDE SEQUENCE [LARGE SCALE GENOMIC DNA]</scope>
    <source>
        <strain evidence="2 3">NLF 7-7</strain>
    </source>
</reference>
<dbReference type="OrthoDB" id="5457135at2"/>
<dbReference type="EMBL" id="CP042344">
    <property type="protein sequence ID" value="QEA14632.1"/>
    <property type="molecule type" value="Genomic_DNA"/>
</dbReference>
<dbReference type="Proteomes" id="UP000321199">
    <property type="component" value="Chromosome"/>
</dbReference>
<dbReference type="KEGG" id="cof:FOZ74_15875"/>
<sequence>MSALAALAHLACIGGIGPPAYRFMGAGERVARAAERGNRTLTLATLGIAAVLALWALFALSAAGLVAQLPLTRWVLLAVSAVYLARALAFPCLRSAFPGNSRTFWWVSSGICLIVGALHASGLARVWSSL</sequence>